<evidence type="ECO:0000256" key="2">
    <source>
        <dbReference type="ARBA" id="ARBA00023180"/>
    </source>
</evidence>
<feature type="compositionally biased region" description="Pro residues" evidence="3">
    <location>
        <begin position="399"/>
        <end position="414"/>
    </location>
</feature>
<proteinExistence type="predicted"/>
<dbReference type="SUPFAM" id="SSF49503">
    <property type="entry name" value="Cupredoxins"/>
    <property type="match status" value="3"/>
</dbReference>
<evidence type="ECO:0000256" key="1">
    <source>
        <dbReference type="ARBA" id="ARBA00023157"/>
    </source>
</evidence>
<dbReference type="Pfam" id="PF02298">
    <property type="entry name" value="Cu_bind_like"/>
    <property type="match status" value="3"/>
</dbReference>
<keyword evidence="2" id="KW-0325">Glycoprotein</keyword>
<keyword evidence="7" id="KW-1185">Reference proteome</keyword>
<feature type="signal peptide" evidence="4">
    <location>
        <begin position="1"/>
        <end position="23"/>
    </location>
</feature>
<dbReference type="EMBL" id="JBJKBG010000003">
    <property type="protein sequence ID" value="KAL3747724.1"/>
    <property type="molecule type" value="Genomic_DNA"/>
</dbReference>
<keyword evidence="1" id="KW-1015">Disulfide bond</keyword>
<organism evidence="6 7">
    <name type="scientific">Eucalyptus globulus</name>
    <name type="common">Tasmanian blue gum</name>
    <dbReference type="NCBI Taxonomy" id="34317"/>
    <lineage>
        <taxon>Eukaryota</taxon>
        <taxon>Viridiplantae</taxon>
        <taxon>Streptophyta</taxon>
        <taxon>Embryophyta</taxon>
        <taxon>Tracheophyta</taxon>
        <taxon>Spermatophyta</taxon>
        <taxon>Magnoliopsida</taxon>
        <taxon>eudicotyledons</taxon>
        <taxon>Gunneridae</taxon>
        <taxon>Pentapetalae</taxon>
        <taxon>rosids</taxon>
        <taxon>malvids</taxon>
        <taxon>Myrtales</taxon>
        <taxon>Myrtaceae</taxon>
        <taxon>Myrtoideae</taxon>
        <taxon>Eucalypteae</taxon>
        <taxon>Eucalyptus</taxon>
    </lineage>
</organism>
<dbReference type="Gene3D" id="2.60.40.420">
    <property type="entry name" value="Cupredoxins - blue copper proteins"/>
    <property type="match status" value="3"/>
</dbReference>
<feature type="domain" description="Phytocyanin" evidence="5">
    <location>
        <begin position="289"/>
        <end position="392"/>
    </location>
</feature>
<feature type="domain" description="Phytocyanin" evidence="5">
    <location>
        <begin position="25"/>
        <end position="128"/>
    </location>
</feature>
<protein>
    <recommendedName>
        <fullName evidence="5">Phytocyanin domain-containing protein</fullName>
    </recommendedName>
</protein>
<dbReference type="PANTHER" id="PTHR33021:SF494">
    <property type="entry name" value="BLUE COPPER PROTEIN"/>
    <property type="match status" value="1"/>
</dbReference>
<dbReference type="FunFam" id="2.60.40.420:FF:000034">
    <property type="entry name" value="Cupredoxin superfamily protein"/>
    <property type="match status" value="3"/>
</dbReference>
<dbReference type="InterPro" id="IPR008972">
    <property type="entry name" value="Cupredoxin"/>
</dbReference>
<feature type="chain" id="PRO_5044779858" description="Phytocyanin domain-containing protein" evidence="4">
    <location>
        <begin position="24"/>
        <end position="515"/>
    </location>
</feature>
<evidence type="ECO:0000256" key="4">
    <source>
        <dbReference type="SAM" id="SignalP"/>
    </source>
</evidence>
<comment type="caution">
    <text evidence="6">The sequence shown here is derived from an EMBL/GenBank/DDBJ whole genome shotgun (WGS) entry which is preliminary data.</text>
</comment>
<sequence>MVSKMNMLGLMVFLGAAIRGCSAQTSHVVGDSLGWVVPPGGPIAYSTWAGNQTFVVGDTLVFTFTTGAHDVAEVTKAAYDGCSSTSPISLQTTGPASIRLNQSGEHFYICTIGSHCSLGQKLAINVAATTPSPTGSPTPPTPGNSAASLSVTGFAQTSHAVGDSLGWTIPSGGSIAYSTWASNKTFVVGDTLVFTFTTGVHDVAEVTKAAYDGCSSTSPISLQNTGPASIRLNQSGEHFYICTIGSHCSLGQKLAINVATTTPSPTGSPTPPTPGNSAASLSVTGFAQTSHVVGDSLGWTIPSSGSIAYTTWASSKTFVVGDTLVFTFTTGAHDAAEVTKAAYDGCNSTSPISLHTAGPASIRLNQSGEHFYICTFGTHCSLGQKLAINVTASSAATPSPSPATTPPSPSPAPTPSSASPAPTPSSTSPAPTPSSASPAPTPSSTSPAPTPSSTSPAPSPTSPAATPPSPPPGPTPASTSPPSPPTTTPSGNSATSLSVAGLFSGILSIAVVLLY</sequence>
<dbReference type="InterPro" id="IPR003245">
    <property type="entry name" value="Phytocyanin_dom"/>
</dbReference>
<dbReference type="Proteomes" id="UP001634007">
    <property type="component" value="Unassembled WGS sequence"/>
</dbReference>
<dbReference type="PRINTS" id="PR01217">
    <property type="entry name" value="PRICHEXTENSN"/>
</dbReference>
<keyword evidence="4" id="KW-0732">Signal</keyword>
<evidence type="ECO:0000259" key="5">
    <source>
        <dbReference type="PROSITE" id="PS51485"/>
    </source>
</evidence>
<evidence type="ECO:0000256" key="3">
    <source>
        <dbReference type="SAM" id="MobiDB-lite"/>
    </source>
</evidence>
<feature type="compositionally biased region" description="Low complexity" evidence="3">
    <location>
        <begin position="415"/>
        <end position="456"/>
    </location>
</feature>
<dbReference type="PANTHER" id="PTHR33021">
    <property type="entry name" value="BLUE COPPER PROTEIN"/>
    <property type="match status" value="1"/>
</dbReference>
<name>A0ABD3L7C1_EUCGL</name>
<reference evidence="6 7" key="1">
    <citation type="submission" date="2024-11" db="EMBL/GenBank/DDBJ databases">
        <title>Chromosome-level genome assembly of Eucalyptus globulus Labill. provides insights into its genome evolution.</title>
        <authorList>
            <person name="Li X."/>
        </authorList>
    </citation>
    <scope>NUCLEOTIDE SEQUENCE [LARGE SCALE GENOMIC DNA]</scope>
    <source>
        <strain evidence="6">CL2024</strain>
        <tissue evidence="6">Fresh tender leaves</tissue>
    </source>
</reference>
<evidence type="ECO:0000313" key="7">
    <source>
        <dbReference type="Proteomes" id="UP001634007"/>
    </source>
</evidence>
<evidence type="ECO:0000313" key="6">
    <source>
        <dbReference type="EMBL" id="KAL3747724.1"/>
    </source>
</evidence>
<accession>A0ABD3L7C1</accession>
<dbReference type="CDD" id="cd13920">
    <property type="entry name" value="Stellacyanin"/>
    <property type="match status" value="3"/>
</dbReference>
<gene>
    <name evidence="6" type="ORF">ACJRO7_016518</name>
</gene>
<feature type="compositionally biased region" description="Pro residues" evidence="3">
    <location>
        <begin position="457"/>
        <end position="487"/>
    </location>
</feature>
<dbReference type="InterPro" id="IPR039391">
    <property type="entry name" value="Phytocyanin-like"/>
</dbReference>
<feature type="region of interest" description="Disordered" evidence="3">
    <location>
        <begin position="394"/>
        <end position="496"/>
    </location>
</feature>
<dbReference type="PROSITE" id="PS51485">
    <property type="entry name" value="PHYTOCYANIN"/>
    <property type="match status" value="3"/>
</dbReference>
<dbReference type="AlphaFoldDB" id="A0ABD3L7C1"/>
<feature type="domain" description="Phytocyanin" evidence="5">
    <location>
        <begin position="157"/>
        <end position="260"/>
    </location>
</feature>